<organism evidence="1 2">
    <name type="scientific">Enterococcus wangshanyuanii</name>
    <dbReference type="NCBI Taxonomy" id="2005703"/>
    <lineage>
        <taxon>Bacteria</taxon>
        <taxon>Bacillati</taxon>
        <taxon>Bacillota</taxon>
        <taxon>Bacilli</taxon>
        <taxon>Lactobacillales</taxon>
        <taxon>Enterococcaceae</taxon>
        <taxon>Enterococcus</taxon>
    </lineage>
</organism>
<gene>
    <name evidence="1" type="ORF">GCM10011573_16910</name>
</gene>
<reference evidence="2" key="1">
    <citation type="journal article" date="2019" name="Int. J. Syst. Evol. Microbiol.">
        <title>The Global Catalogue of Microorganisms (GCM) 10K type strain sequencing project: providing services to taxonomists for standard genome sequencing and annotation.</title>
        <authorList>
            <consortium name="The Broad Institute Genomics Platform"/>
            <consortium name="The Broad Institute Genome Sequencing Center for Infectious Disease"/>
            <person name="Wu L."/>
            <person name="Ma J."/>
        </authorList>
    </citation>
    <scope>NUCLEOTIDE SEQUENCE [LARGE SCALE GENOMIC DNA]</scope>
    <source>
        <strain evidence="2">CGMCC 1.15942</strain>
    </source>
</reference>
<dbReference type="EMBL" id="BMKI01000002">
    <property type="protein sequence ID" value="GGC87879.1"/>
    <property type="molecule type" value="Genomic_DNA"/>
</dbReference>
<evidence type="ECO:0000313" key="1">
    <source>
        <dbReference type="EMBL" id="GGC87879.1"/>
    </source>
</evidence>
<name>A0ABQ1NZP6_9ENTE</name>
<keyword evidence="2" id="KW-1185">Reference proteome</keyword>
<proteinExistence type="predicted"/>
<comment type="caution">
    <text evidence="1">The sequence shown here is derived from an EMBL/GenBank/DDBJ whole genome shotgun (WGS) entry which is preliminary data.</text>
</comment>
<dbReference type="Proteomes" id="UP000630615">
    <property type="component" value="Unassembled WGS sequence"/>
</dbReference>
<accession>A0ABQ1NZP6</accession>
<sequence>MMKNERLKRISFLLVLTVALYKYVNFEYAALYLLATIAVDLSFINKE</sequence>
<protein>
    <submittedName>
        <fullName evidence="1">Uncharacterized protein</fullName>
    </submittedName>
</protein>
<evidence type="ECO:0000313" key="2">
    <source>
        <dbReference type="Proteomes" id="UP000630615"/>
    </source>
</evidence>
<dbReference type="RefSeq" id="WP_229677496.1">
    <property type="nucleotide sequence ID" value="NZ_BMKI01000002.1"/>
</dbReference>